<proteinExistence type="inferred from homology"/>
<evidence type="ECO:0000256" key="4">
    <source>
        <dbReference type="SAM" id="SignalP"/>
    </source>
</evidence>
<protein>
    <recommendedName>
        <fullName evidence="5 6">Glucose-methanol-choline oxidoreductase N-terminal domain-containing protein</fullName>
    </recommendedName>
</protein>
<keyword evidence="3" id="KW-0285">Flavoprotein</keyword>
<dbReference type="GO" id="GO:0050660">
    <property type="term" value="F:flavin adenine dinucleotide binding"/>
    <property type="evidence" value="ECO:0007669"/>
    <property type="project" value="InterPro"/>
</dbReference>
<feature type="domain" description="Glucose-methanol-choline oxidoreductase N-terminal" evidence="6">
    <location>
        <begin position="316"/>
        <end position="330"/>
    </location>
</feature>
<dbReference type="AlphaFoldDB" id="A0A482XH63"/>
<keyword evidence="8" id="KW-1185">Reference proteome</keyword>
<dbReference type="PROSITE" id="PS00624">
    <property type="entry name" value="GMC_OXRED_2"/>
    <property type="match status" value="1"/>
</dbReference>
<dbReference type="InterPro" id="IPR012132">
    <property type="entry name" value="GMC_OxRdtase"/>
</dbReference>
<evidence type="ECO:0000259" key="6">
    <source>
        <dbReference type="PROSITE" id="PS00624"/>
    </source>
</evidence>
<dbReference type="GO" id="GO:0016614">
    <property type="term" value="F:oxidoreductase activity, acting on CH-OH group of donors"/>
    <property type="evidence" value="ECO:0007669"/>
    <property type="project" value="InterPro"/>
</dbReference>
<comment type="similarity">
    <text evidence="1 3">Belongs to the GMC oxidoreductase family.</text>
</comment>
<feature type="active site" description="Proton acceptor" evidence="2">
    <location>
        <position position="601"/>
    </location>
</feature>
<dbReference type="PIRSF" id="PIRSF000137">
    <property type="entry name" value="Alcohol_oxidase"/>
    <property type="match status" value="1"/>
</dbReference>
<comment type="caution">
    <text evidence="7">The sequence shown here is derived from an EMBL/GenBank/DDBJ whole genome shotgun (WGS) entry which is preliminary data.</text>
</comment>
<dbReference type="SUPFAM" id="SSF51905">
    <property type="entry name" value="FAD/NAD(P)-binding domain"/>
    <property type="match status" value="1"/>
</dbReference>
<dbReference type="InterPro" id="IPR007867">
    <property type="entry name" value="GMC_OxRtase_C"/>
</dbReference>
<dbReference type="PANTHER" id="PTHR11552:SF208">
    <property type="entry name" value="RE36204P-RELATED"/>
    <property type="match status" value="1"/>
</dbReference>
<evidence type="ECO:0000259" key="5">
    <source>
        <dbReference type="PROSITE" id="PS00623"/>
    </source>
</evidence>
<dbReference type="OrthoDB" id="269227at2759"/>
<dbReference type="Proteomes" id="UP000291343">
    <property type="component" value="Unassembled WGS sequence"/>
</dbReference>
<feature type="signal peptide" evidence="4">
    <location>
        <begin position="1"/>
        <end position="23"/>
    </location>
</feature>
<evidence type="ECO:0000313" key="8">
    <source>
        <dbReference type="Proteomes" id="UP000291343"/>
    </source>
</evidence>
<dbReference type="InParanoid" id="A0A482XH63"/>
<feature type="domain" description="Glucose-methanol-choline oxidoreductase N-terminal" evidence="5">
    <location>
        <begin position="138"/>
        <end position="161"/>
    </location>
</feature>
<sequence length="627" mass="69378">MGIKMQPTILLALTLTLLKPTLSQDNSNMLLERLTTEFLNGSLPAYNEYPEVNVNGRVFDFIVVGAGPAGCAIASRLSEMSSMNVLLLEAGEEESPVGEVPFLNEGMILTSYNWGYKMEKEEGVCRGGVDGRCIWPAGRGLGGGSLINAMLWTRGDPSDFDGWAAKGNDDWSYSKVLPYFTKSEDMDIQSLKFSRYHGIGGPVHINNPGYETDLMRAFLEAGKEKNYREVDYNDPNQRIGFSKMQASLRKGRRWSAAKSYLKSAQSRKNLVISKMSFATKILIRNKHAYGVEFLAGKQLKQKFVAFAREEVIVSAGAFNSPKLLMLSGVGPREHLERHSIPVIQDLPVGNNLMEHISTSALTFLVNDTNAGLKWGQPLVEAATDFTEWLVKGKGPLTLLGCEGFGYVKTKYATTKAPDIEYIFVPASLAYDCGVIYSKAMGLSDKFFREEFGDICFKTAWTIWPMLLYPKSRGTVRLRSRDPMDPPKIHGNFLSDENDLKVLVEALKLVIELSKTNAFQKYASELYTKPIEGCSQYKFASDEYLGCAVRHVTTQLHHQSGTCKMGPDKDVDAVVDQRLCVRGITGLRVADTSILPSLVGGHTMAVAYMIGEKAAAMIKDDLLAKYGL</sequence>
<organism evidence="7 8">
    <name type="scientific">Laodelphax striatellus</name>
    <name type="common">Small brown planthopper</name>
    <name type="synonym">Delphax striatella</name>
    <dbReference type="NCBI Taxonomy" id="195883"/>
    <lineage>
        <taxon>Eukaryota</taxon>
        <taxon>Metazoa</taxon>
        <taxon>Ecdysozoa</taxon>
        <taxon>Arthropoda</taxon>
        <taxon>Hexapoda</taxon>
        <taxon>Insecta</taxon>
        <taxon>Pterygota</taxon>
        <taxon>Neoptera</taxon>
        <taxon>Paraneoptera</taxon>
        <taxon>Hemiptera</taxon>
        <taxon>Auchenorrhyncha</taxon>
        <taxon>Fulgoroidea</taxon>
        <taxon>Delphacidae</taxon>
        <taxon>Criomorphinae</taxon>
        <taxon>Laodelphax</taxon>
    </lineage>
</organism>
<name>A0A482XH63_LAOST</name>
<dbReference type="Gene3D" id="3.30.560.10">
    <property type="entry name" value="Glucose Oxidase, domain 3"/>
    <property type="match status" value="1"/>
</dbReference>
<evidence type="ECO:0000256" key="3">
    <source>
        <dbReference type="RuleBase" id="RU003968"/>
    </source>
</evidence>
<evidence type="ECO:0000256" key="1">
    <source>
        <dbReference type="ARBA" id="ARBA00010790"/>
    </source>
</evidence>
<dbReference type="PANTHER" id="PTHR11552">
    <property type="entry name" value="GLUCOSE-METHANOL-CHOLINE GMC OXIDOREDUCTASE"/>
    <property type="match status" value="1"/>
</dbReference>
<dbReference type="EMBL" id="QKKF02010000">
    <property type="protein sequence ID" value="RZF45037.1"/>
    <property type="molecule type" value="Genomic_DNA"/>
</dbReference>
<feature type="active site" description="Proton donor" evidence="2">
    <location>
        <position position="557"/>
    </location>
</feature>
<reference evidence="7 8" key="1">
    <citation type="journal article" date="2017" name="Gigascience">
        <title>Genome sequence of the small brown planthopper, Laodelphax striatellus.</title>
        <authorList>
            <person name="Zhu J."/>
            <person name="Jiang F."/>
            <person name="Wang X."/>
            <person name="Yang P."/>
            <person name="Bao Y."/>
            <person name="Zhao W."/>
            <person name="Wang W."/>
            <person name="Lu H."/>
            <person name="Wang Q."/>
            <person name="Cui N."/>
            <person name="Li J."/>
            <person name="Chen X."/>
            <person name="Luo L."/>
            <person name="Yu J."/>
            <person name="Kang L."/>
            <person name="Cui F."/>
        </authorList>
    </citation>
    <scope>NUCLEOTIDE SEQUENCE [LARGE SCALE GENOMIC DNA]</scope>
    <source>
        <strain evidence="7">Lst14</strain>
    </source>
</reference>
<dbReference type="Pfam" id="PF05199">
    <property type="entry name" value="GMC_oxred_C"/>
    <property type="match status" value="1"/>
</dbReference>
<evidence type="ECO:0000256" key="2">
    <source>
        <dbReference type="PIRSR" id="PIRSR000137-1"/>
    </source>
</evidence>
<keyword evidence="3" id="KW-0274">FAD</keyword>
<gene>
    <name evidence="7" type="ORF">LSTR_LSTR001998</name>
</gene>
<keyword evidence="4" id="KW-0732">Signal</keyword>
<dbReference type="InterPro" id="IPR036188">
    <property type="entry name" value="FAD/NAD-bd_sf"/>
</dbReference>
<dbReference type="STRING" id="195883.A0A482XH63"/>
<accession>A0A482XH63</accession>
<evidence type="ECO:0000313" key="7">
    <source>
        <dbReference type="EMBL" id="RZF45037.1"/>
    </source>
</evidence>
<dbReference type="SMR" id="A0A482XH63"/>
<dbReference type="Gene3D" id="3.50.50.60">
    <property type="entry name" value="FAD/NAD(P)-binding domain"/>
    <property type="match status" value="1"/>
</dbReference>
<dbReference type="SUPFAM" id="SSF54373">
    <property type="entry name" value="FAD-linked reductases, C-terminal domain"/>
    <property type="match status" value="1"/>
</dbReference>
<dbReference type="PROSITE" id="PS00623">
    <property type="entry name" value="GMC_OXRED_1"/>
    <property type="match status" value="1"/>
</dbReference>
<feature type="chain" id="PRO_5019720354" description="Glucose-methanol-choline oxidoreductase N-terminal domain-containing protein" evidence="4">
    <location>
        <begin position="24"/>
        <end position="627"/>
    </location>
</feature>
<dbReference type="Pfam" id="PF00732">
    <property type="entry name" value="GMC_oxred_N"/>
    <property type="match status" value="1"/>
</dbReference>
<dbReference type="InterPro" id="IPR000172">
    <property type="entry name" value="GMC_OxRdtase_N"/>
</dbReference>